<name>S4GES2_GARVA</name>
<dbReference type="HOGENOM" id="CLU_2643780_0_0_11"/>
<dbReference type="AlphaFoldDB" id="S4GES2"/>
<accession>S4GES2</accession>
<evidence type="ECO:0008006" key="3">
    <source>
        <dbReference type="Google" id="ProtNLM"/>
    </source>
</evidence>
<dbReference type="Gene3D" id="3.40.1190.20">
    <property type="match status" value="1"/>
</dbReference>
<feature type="non-terminal residue" evidence="1">
    <location>
        <position position="1"/>
    </location>
</feature>
<comment type="caution">
    <text evidence="1">The sequence shown here is derived from an EMBL/GenBank/DDBJ whole genome shotgun (WGS) entry which is preliminary data.</text>
</comment>
<organism evidence="1 2">
    <name type="scientific">Gardnerella vaginalis JCP8108</name>
    <dbReference type="NCBI Taxonomy" id="1261066"/>
    <lineage>
        <taxon>Bacteria</taxon>
        <taxon>Bacillati</taxon>
        <taxon>Actinomycetota</taxon>
        <taxon>Actinomycetes</taxon>
        <taxon>Bifidobacteriales</taxon>
        <taxon>Bifidobacteriaceae</taxon>
        <taxon>Gardnerella</taxon>
    </lineage>
</organism>
<dbReference type="SUPFAM" id="SSF53613">
    <property type="entry name" value="Ribokinase-like"/>
    <property type="match status" value="1"/>
</dbReference>
<dbReference type="Proteomes" id="UP000014521">
    <property type="component" value="Unassembled WGS sequence"/>
</dbReference>
<evidence type="ECO:0000313" key="2">
    <source>
        <dbReference type="Proteomes" id="UP000014521"/>
    </source>
</evidence>
<dbReference type="PATRIC" id="fig|1261066.4.peg.919"/>
<gene>
    <name evidence="1" type="ORF">HMPREF1581_01028</name>
</gene>
<reference evidence="1 2" key="1">
    <citation type="submission" date="2013-06" db="EMBL/GenBank/DDBJ databases">
        <authorList>
            <person name="Weinstock G."/>
            <person name="Sodergren E."/>
            <person name="Lobos E.A."/>
            <person name="Fulton L."/>
            <person name="Fulton R."/>
            <person name="Courtney L."/>
            <person name="Fronick C."/>
            <person name="O'Laughlin M."/>
            <person name="Godfrey J."/>
            <person name="Wilson R.M."/>
            <person name="Miner T."/>
            <person name="Farmer C."/>
            <person name="Delehaunty K."/>
            <person name="Cordes M."/>
            <person name="Minx P."/>
            <person name="Tomlinson C."/>
            <person name="Chen J."/>
            <person name="Wollam A."/>
            <person name="Pepin K.H."/>
            <person name="Bhonagiri V."/>
            <person name="Zhang X."/>
            <person name="Warren W."/>
            <person name="Mitreva M."/>
            <person name="Mardis E.R."/>
            <person name="Wilson R.K."/>
        </authorList>
    </citation>
    <scope>NUCLEOTIDE SEQUENCE [LARGE SCALE GENOMIC DNA]</scope>
    <source>
        <strain evidence="1 2">JCP8108</strain>
    </source>
</reference>
<protein>
    <recommendedName>
        <fullName evidence="3">Carbohydrate kinase PfkB domain-containing protein</fullName>
    </recommendedName>
</protein>
<dbReference type="InterPro" id="IPR029056">
    <property type="entry name" value="Ribokinase-like"/>
</dbReference>
<dbReference type="EMBL" id="ATJJ01000073">
    <property type="protein sequence ID" value="EPI46397.1"/>
    <property type="molecule type" value="Genomic_DNA"/>
</dbReference>
<proteinExistence type="predicted"/>
<evidence type="ECO:0000313" key="1">
    <source>
        <dbReference type="EMBL" id="EPI46397.1"/>
    </source>
</evidence>
<sequence>RGNGGEGVRAVGNDNGSSDAATAALIYARYNHFDNTKTGRFAVAAAALNTESVEAVHESMTPELVMERMENIHERV</sequence>